<evidence type="ECO:0000256" key="7">
    <source>
        <dbReference type="SAM" id="Phobius"/>
    </source>
</evidence>
<keyword evidence="6 7" id="KW-0472">Membrane</keyword>
<evidence type="ECO:0000256" key="5">
    <source>
        <dbReference type="ARBA" id="ARBA00022989"/>
    </source>
</evidence>
<sequence length="411" mass="41857">MSQTSTRPSQAEQETPRRLGAGPAFAMAAVLLVTMIGTTLPTSLYSRYEERIGFGVEMTAVVFAVYALGVIVALLVTGRWSDTLGRKPLMAAALTVGIASDVVFLFASDHLGVLLAGRVVSGLSAGITVGTASVFIVETAAGRLGSRASDLGGGANMLGLGLGPVLAAVLVAFGPWTFQLTYLVHAALCVVGLLVLSTARETVDKPSPRPAGALSPLKPALPAEVRADFVRVSILAFAGFAVFGLYTALIPTVTADVLGISAAVPVSLIILVAYAASLLGHQVVRPLSERNATLVAVALLVAGMACLALSLWQASTVAIVFAGLFGGAGQGVAFNRGLGVLTSRAPGDQKGAVTSTFFVVCYVAISVPVILAGILVAHLGAEVAGLWFALAVAVLAVVAGVLTLAQERRQG</sequence>
<reference evidence="9" key="1">
    <citation type="submission" date="2022-05" db="EMBL/GenBank/DDBJ databases">
        <authorList>
            <person name="Tuo L."/>
        </authorList>
    </citation>
    <scope>NUCLEOTIDE SEQUENCE</scope>
    <source>
        <strain evidence="9">BSK12Z-4</strain>
    </source>
</reference>
<dbReference type="InterPro" id="IPR036259">
    <property type="entry name" value="MFS_trans_sf"/>
</dbReference>
<feature type="transmembrane region" description="Helical" evidence="7">
    <location>
        <begin position="52"/>
        <end position="76"/>
    </location>
</feature>
<dbReference type="InterPro" id="IPR011701">
    <property type="entry name" value="MFS"/>
</dbReference>
<feature type="transmembrane region" description="Helical" evidence="7">
    <location>
        <begin position="257"/>
        <end position="280"/>
    </location>
</feature>
<dbReference type="SUPFAM" id="SSF103473">
    <property type="entry name" value="MFS general substrate transporter"/>
    <property type="match status" value="1"/>
</dbReference>
<feature type="transmembrane region" description="Helical" evidence="7">
    <location>
        <begin position="318"/>
        <end position="335"/>
    </location>
</feature>
<protein>
    <submittedName>
        <fullName evidence="9">MFS transporter</fullName>
    </submittedName>
</protein>
<feature type="transmembrane region" description="Helical" evidence="7">
    <location>
        <begin position="292"/>
        <end position="312"/>
    </location>
</feature>
<proteinExistence type="predicted"/>
<dbReference type="RefSeq" id="WP_250827653.1">
    <property type="nucleotide sequence ID" value="NZ_JAMOIL010000015.1"/>
</dbReference>
<dbReference type="InterPro" id="IPR020846">
    <property type="entry name" value="MFS_dom"/>
</dbReference>
<gene>
    <name evidence="9" type="ORF">M8330_12835</name>
</gene>
<feature type="transmembrane region" description="Helical" evidence="7">
    <location>
        <begin position="182"/>
        <end position="199"/>
    </location>
</feature>
<dbReference type="PROSITE" id="PS50850">
    <property type="entry name" value="MFS"/>
    <property type="match status" value="1"/>
</dbReference>
<evidence type="ECO:0000256" key="4">
    <source>
        <dbReference type="ARBA" id="ARBA00022692"/>
    </source>
</evidence>
<feature type="transmembrane region" description="Helical" evidence="7">
    <location>
        <begin position="385"/>
        <end position="405"/>
    </location>
</feature>
<feature type="transmembrane region" description="Helical" evidence="7">
    <location>
        <begin position="88"/>
        <end position="107"/>
    </location>
</feature>
<dbReference type="PANTHER" id="PTHR23517:SF13">
    <property type="entry name" value="MAJOR FACILITATOR SUPERFAMILY MFS_1"/>
    <property type="match status" value="1"/>
</dbReference>
<name>A0A9X2IGV9_9ACTN</name>
<keyword evidence="2" id="KW-0813">Transport</keyword>
<feature type="transmembrane region" description="Helical" evidence="7">
    <location>
        <begin position="229"/>
        <end position="251"/>
    </location>
</feature>
<dbReference type="Gene3D" id="1.20.1250.20">
    <property type="entry name" value="MFS general substrate transporter like domains"/>
    <property type="match status" value="1"/>
</dbReference>
<keyword evidence="4 7" id="KW-0812">Transmembrane</keyword>
<keyword evidence="10" id="KW-1185">Reference proteome</keyword>
<feature type="transmembrane region" description="Helical" evidence="7">
    <location>
        <begin position="21"/>
        <end position="40"/>
    </location>
</feature>
<organism evidence="9 10">
    <name type="scientific">Nocardioides bruguierae</name>
    <dbReference type="NCBI Taxonomy" id="2945102"/>
    <lineage>
        <taxon>Bacteria</taxon>
        <taxon>Bacillati</taxon>
        <taxon>Actinomycetota</taxon>
        <taxon>Actinomycetes</taxon>
        <taxon>Propionibacteriales</taxon>
        <taxon>Nocardioidaceae</taxon>
        <taxon>Nocardioides</taxon>
    </lineage>
</organism>
<feature type="transmembrane region" description="Helical" evidence="7">
    <location>
        <begin position="113"/>
        <end position="137"/>
    </location>
</feature>
<evidence type="ECO:0000256" key="6">
    <source>
        <dbReference type="ARBA" id="ARBA00023136"/>
    </source>
</evidence>
<dbReference type="PANTHER" id="PTHR23517">
    <property type="entry name" value="RESISTANCE PROTEIN MDTM, PUTATIVE-RELATED-RELATED"/>
    <property type="match status" value="1"/>
</dbReference>
<feature type="domain" description="Major facilitator superfamily (MFS) profile" evidence="8">
    <location>
        <begin position="23"/>
        <end position="408"/>
    </location>
</feature>
<dbReference type="Pfam" id="PF07690">
    <property type="entry name" value="MFS_1"/>
    <property type="match status" value="1"/>
</dbReference>
<dbReference type="GO" id="GO:0022857">
    <property type="term" value="F:transmembrane transporter activity"/>
    <property type="evidence" value="ECO:0007669"/>
    <property type="project" value="InterPro"/>
</dbReference>
<dbReference type="Proteomes" id="UP001139485">
    <property type="component" value="Unassembled WGS sequence"/>
</dbReference>
<dbReference type="EMBL" id="JAMOIL010000015">
    <property type="protein sequence ID" value="MCM0621175.1"/>
    <property type="molecule type" value="Genomic_DNA"/>
</dbReference>
<evidence type="ECO:0000259" key="8">
    <source>
        <dbReference type="PROSITE" id="PS50850"/>
    </source>
</evidence>
<evidence type="ECO:0000256" key="2">
    <source>
        <dbReference type="ARBA" id="ARBA00022448"/>
    </source>
</evidence>
<comment type="caution">
    <text evidence="9">The sequence shown here is derived from an EMBL/GenBank/DDBJ whole genome shotgun (WGS) entry which is preliminary data.</text>
</comment>
<comment type="subcellular location">
    <subcellularLocation>
        <location evidence="1">Cell membrane</location>
        <topology evidence="1">Multi-pass membrane protein</topology>
    </subcellularLocation>
</comment>
<keyword evidence="3" id="KW-1003">Cell membrane</keyword>
<feature type="transmembrane region" description="Helical" evidence="7">
    <location>
        <begin position="356"/>
        <end position="379"/>
    </location>
</feature>
<feature type="transmembrane region" description="Helical" evidence="7">
    <location>
        <begin position="157"/>
        <end position="176"/>
    </location>
</feature>
<evidence type="ECO:0000313" key="10">
    <source>
        <dbReference type="Proteomes" id="UP001139485"/>
    </source>
</evidence>
<accession>A0A9X2IGV9</accession>
<dbReference type="AlphaFoldDB" id="A0A9X2IGV9"/>
<evidence type="ECO:0000256" key="1">
    <source>
        <dbReference type="ARBA" id="ARBA00004651"/>
    </source>
</evidence>
<keyword evidence="5 7" id="KW-1133">Transmembrane helix</keyword>
<evidence type="ECO:0000313" key="9">
    <source>
        <dbReference type="EMBL" id="MCM0621175.1"/>
    </source>
</evidence>
<dbReference type="InterPro" id="IPR050171">
    <property type="entry name" value="MFS_Transporters"/>
</dbReference>
<dbReference type="GO" id="GO:0005886">
    <property type="term" value="C:plasma membrane"/>
    <property type="evidence" value="ECO:0007669"/>
    <property type="project" value="UniProtKB-SubCell"/>
</dbReference>
<evidence type="ECO:0000256" key="3">
    <source>
        <dbReference type="ARBA" id="ARBA00022475"/>
    </source>
</evidence>